<dbReference type="AlphaFoldDB" id="A0A1H1ANY4"/>
<evidence type="ECO:0000313" key="2">
    <source>
        <dbReference type="EMBL" id="SDQ40886.1"/>
    </source>
</evidence>
<dbReference type="Proteomes" id="UP000198848">
    <property type="component" value="Unassembled WGS sequence"/>
</dbReference>
<sequence>MTWKDSTGVSESTTKVQIYCSDDAKQQWEEEVESQGYKSLSTYLFELIQEARAYREEGFLSHHQSEEQIEELEQRIETLEKQLDRKEKRDSGNVQIDDPEFLYRFLDYRYKTLDKIMREIVESGALDDMIRKPVEDQLYFLASQEEVEYNRGHGWKLKDGDRDG</sequence>
<gene>
    <name evidence="2" type="ORF">SAMN04489842_0745</name>
</gene>
<reference evidence="3" key="1">
    <citation type="submission" date="2016-10" db="EMBL/GenBank/DDBJ databases">
        <authorList>
            <person name="Varghese N."/>
            <person name="Submissions S."/>
        </authorList>
    </citation>
    <scope>NUCLEOTIDE SEQUENCE [LARGE SCALE GENOMIC DNA]</scope>
    <source>
        <strain evidence="3">DSM 24767</strain>
    </source>
</reference>
<protein>
    <submittedName>
        <fullName evidence="2">Uncharacterized protein</fullName>
    </submittedName>
</protein>
<dbReference type="EMBL" id="FNLC01000001">
    <property type="protein sequence ID" value="SDQ40886.1"/>
    <property type="molecule type" value="Genomic_DNA"/>
</dbReference>
<feature type="coiled-coil region" evidence="1">
    <location>
        <begin position="62"/>
        <end position="89"/>
    </location>
</feature>
<proteinExistence type="predicted"/>
<accession>A0A1H1ANY4</accession>
<dbReference type="STRING" id="1095778.SAMN04489842_0745"/>
<evidence type="ECO:0000256" key="1">
    <source>
        <dbReference type="SAM" id="Coils"/>
    </source>
</evidence>
<dbReference type="RefSeq" id="WP_090377522.1">
    <property type="nucleotide sequence ID" value="NZ_FNLC01000001.1"/>
</dbReference>
<organism evidence="2 3">
    <name type="scientific">Natronobacterium texcoconense</name>
    <dbReference type="NCBI Taxonomy" id="1095778"/>
    <lineage>
        <taxon>Archaea</taxon>
        <taxon>Methanobacteriati</taxon>
        <taxon>Methanobacteriota</taxon>
        <taxon>Stenosarchaea group</taxon>
        <taxon>Halobacteria</taxon>
        <taxon>Halobacteriales</taxon>
        <taxon>Natrialbaceae</taxon>
        <taxon>Natronobacterium</taxon>
    </lineage>
</organism>
<dbReference type="OrthoDB" id="196310at2157"/>
<evidence type="ECO:0000313" key="3">
    <source>
        <dbReference type="Proteomes" id="UP000198848"/>
    </source>
</evidence>
<name>A0A1H1ANY4_NATTX</name>
<keyword evidence="1" id="KW-0175">Coiled coil</keyword>
<keyword evidence="3" id="KW-1185">Reference proteome</keyword>